<accession>A0A1H1MWP3</accession>
<keyword evidence="2" id="KW-1185">Reference proteome</keyword>
<protein>
    <submittedName>
        <fullName evidence="1">Uncharacterized protein</fullName>
    </submittedName>
</protein>
<gene>
    <name evidence="1" type="ORF">SAMN04489717_0988</name>
</gene>
<evidence type="ECO:0000313" key="1">
    <source>
        <dbReference type="EMBL" id="SDR90875.1"/>
    </source>
</evidence>
<sequence length="89" mass="9865">MKELLSKIPLPEVDKLTAVARSLQVTGIAICLLDGRKLTRCQCFRDLALAESSERMKQIFRTALIDFSNLARFGSPSPTPTIIAMNADR</sequence>
<evidence type="ECO:0000313" key="2">
    <source>
        <dbReference type="Proteomes" id="UP000198983"/>
    </source>
</evidence>
<dbReference type="AlphaFoldDB" id="A0A1H1MWP3"/>
<proteinExistence type="predicted"/>
<organism evidence="1 2">
    <name type="scientific">Actinopolymorpha singaporensis</name>
    <dbReference type="NCBI Taxonomy" id="117157"/>
    <lineage>
        <taxon>Bacteria</taxon>
        <taxon>Bacillati</taxon>
        <taxon>Actinomycetota</taxon>
        <taxon>Actinomycetes</taxon>
        <taxon>Propionibacteriales</taxon>
        <taxon>Actinopolymorphaceae</taxon>
        <taxon>Actinopolymorpha</taxon>
    </lineage>
</organism>
<name>A0A1H1MWP3_9ACTN</name>
<dbReference type="Proteomes" id="UP000198983">
    <property type="component" value="Chromosome I"/>
</dbReference>
<dbReference type="EMBL" id="LT629732">
    <property type="protein sequence ID" value="SDR90875.1"/>
    <property type="molecule type" value="Genomic_DNA"/>
</dbReference>
<reference evidence="1 2" key="1">
    <citation type="submission" date="2016-10" db="EMBL/GenBank/DDBJ databases">
        <authorList>
            <person name="de Groot N.N."/>
        </authorList>
    </citation>
    <scope>NUCLEOTIDE SEQUENCE [LARGE SCALE GENOMIC DNA]</scope>
    <source>
        <strain evidence="1 2">DSM 22024</strain>
    </source>
</reference>